<keyword evidence="11" id="KW-1185">Reference proteome</keyword>
<dbReference type="SUPFAM" id="SSF82866">
    <property type="entry name" value="Multidrug efflux transporter AcrB transmembrane domain"/>
    <property type="match status" value="2"/>
</dbReference>
<evidence type="ECO:0000256" key="9">
    <source>
        <dbReference type="SAM" id="Phobius"/>
    </source>
</evidence>
<dbReference type="OrthoDB" id="8308837at2"/>
<dbReference type="RefSeq" id="WP_091676166.1">
    <property type="nucleotide sequence ID" value="NZ_FOSN01000001.1"/>
</dbReference>
<dbReference type="PRINTS" id="PR00702">
    <property type="entry name" value="ACRIFLAVINRP"/>
</dbReference>
<evidence type="ECO:0000256" key="4">
    <source>
        <dbReference type="ARBA" id="ARBA00022519"/>
    </source>
</evidence>
<organism evidence="10 11">
    <name type="scientific">Methylocapsa palsarum</name>
    <dbReference type="NCBI Taxonomy" id="1612308"/>
    <lineage>
        <taxon>Bacteria</taxon>
        <taxon>Pseudomonadati</taxon>
        <taxon>Pseudomonadota</taxon>
        <taxon>Alphaproteobacteria</taxon>
        <taxon>Hyphomicrobiales</taxon>
        <taxon>Beijerinckiaceae</taxon>
        <taxon>Methylocapsa</taxon>
    </lineage>
</organism>
<evidence type="ECO:0000256" key="1">
    <source>
        <dbReference type="ARBA" id="ARBA00004429"/>
    </source>
</evidence>
<dbReference type="Gene3D" id="3.30.70.1440">
    <property type="entry name" value="Multidrug efflux transporter AcrB pore domain"/>
    <property type="match status" value="1"/>
</dbReference>
<evidence type="ECO:0000256" key="2">
    <source>
        <dbReference type="ARBA" id="ARBA00022448"/>
    </source>
</evidence>
<keyword evidence="7 9" id="KW-0472">Membrane</keyword>
<name>A0A1I3VZ06_9HYPH</name>
<gene>
    <name evidence="10" type="ORF">SAMN05444581_101214</name>
</gene>
<dbReference type="Pfam" id="PF00873">
    <property type="entry name" value="ACR_tran"/>
    <property type="match status" value="1"/>
</dbReference>
<feature type="transmembrane region" description="Helical" evidence="9">
    <location>
        <begin position="12"/>
        <end position="32"/>
    </location>
</feature>
<proteinExistence type="predicted"/>
<dbReference type="SUPFAM" id="SSF82693">
    <property type="entry name" value="Multidrug efflux transporter AcrB pore domain, PN1, PN2, PC1 and PC2 subdomains"/>
    <property type="match status" value="4"/>
</dbReference>
<dbReference type="FunFam" id="1.20.1640.10:FF:000001">
    <property type="entry name" value="Efflux pump membrane transporter"/>
    <property type="match status" value="1"/>
</dbReference>
<dbReference type="PANTHER" id="PTHR32063:SF30">
    <property type="entry name" value="ACRB_ACRD_ACRF FAMILY PROTEIN"/>
    <property type="match status" value="1"/>
</dbReference>
<evidence type="ECO:0000256" key="8">
    <source>
        <dbReference type="SAM" id="MobiDB-lite"/>
    </source>
</evidence>
<feature type="transmembrane region" description="Helical" evidence="9">
    <location>
        <begin position="897"/>
        <end position="920"/>
    </location>
</feature>
<feature type="transmembrane region" description="Helical" evidence="9">
    <location>
        <begin position="860"/>
        <end position="877"/>
    </location>
</feature>
<dbReference type="Gene3D" id="3.30.70.1430">
    <property type="entry name" value="Multidrug efflux transporter AcrB pore domain"/>
    <property type="match status" value="2"/>
</dbReference>
<dbReference type="Gene3D" id="3.30.70.1320">
    <property type="entry name" value="Multidrug efflux transporter AcrB pore domain like"/>
    <property type="match status" value="1"/>
</dbReference>
<dbReference type="GO" id="GO:0005886">
    <property type="term" value="C:plasma membrane"/>
    <property type="evidence" value="ECO:0007669"/>
    <property type="project" value="UniProtKB-SubCell"/>
</dbReference>
<dbReference type="SUPFAM" id="SSF82714">
    <property type="entry name" value="Multidrug efflux transporter AcrB TolC docking domain, DN and DC subdomains"/>
    <property type="match status" value="2"/>
</dbReference>
<keyword evidence="2" id="KW-0813">Transport</keyword>
<dbReference type="AlphaFoldDB" id="A0A1I3VZ06"/>
<keyword evidence="6 9" id="KW-1133">Transmembrane helix</keyword>
<accession>A0A1I3VZ06</accession>
<keyword evidence="5 9" id="KW-0812">Transmembrane</keyword>
<feature type="transmembrane region" description="Helical" evidence="9">
    <location>
        <begin position="529"/>
        <end position="548"/>
    </location>
</feature>
<feature type="transmembrane region" description="Helical" evidence="9">
    <location>
        <begin position="334"/>
        <end position="353"/>
    </location>
</feature>
<evidence type="ECO:0000256" key="5">
    <source>
        <dbReference type="ARBA" id="ARBA00022692"/>
    </source>
</evidence>
<dbReference type="InterPro" id="IPR027463">
    <property type="entry name" value="AcrB_DN_DC_subdom"/>
</dbReference>
<feature type="transmembrane region" description="Helical" evidence="9">
    <location>
        <begin position="462"/>
        <end position="481"/>
    </location>
</feature>
<dbReference type="Gene3D" id="1.20.1640.10">
    <property type="entry name" value="Multidrug efflux transporter AcrB transmembrane domain"/>
    <property type="match status" value="2"/>
</dbReference>
<reference evidence="10 11" key="1">
    <citation type="submission" date="2016-10" db="EMBL/GenBank/DDBJ databases">
        <authorList>
            <person name="de Groot N.N."/>
        </authorList>
    </citation>
    <scope>NUCLEOTIDE SEQUENCE [LARGE SCALE GENOMIC DNA]</scope>
    <source>
        <strain evidence="10 11">NE2</strain>
    </source>
</reference>
<comment type="subcellular location">
    <subcellularLocation>
        <location evidence="1">Cell inner membrane</location>
        <topology evidence="1">Multi-pass membrane protein</topology>
    </subcellularLocation>
</comment>
<feature type="transmembrane region" description="Helical" evidence="9">
    <location>
        <begin position="988"/>
        <end position="1014"/>
    </location>
</feature>
<feature type="region of interest" description="Disordered" evidence="8">
    <location>
        <begin position="1021"/>
        <end position="1041"/>
    </location>
</feature>
<keyword evidence="4" id="KW-0997">Cell inner membrane</keyword>
<dbReference type="EMBL" id="FOSN01000001">
    <property type="protein sequence ID" value="SFK00359.1"/>
    <property type="molecule type" value="Genomic_DNA"/>
</dbReference>
<protein>
    <submittedName>
        <fullName evidence="10">Multidrug efflux pump</fullName>
    </submittedName>
</protein>
<dbReference type="GO" id="GO:0042910">
    <property type="term" value="F:xenobiotic transmembrane transporter activity"/>
    <property type="evidence" value="ECO:0007669"/>
    <property type="project" value="TreeGrafter"/>
</dbReference>
<dbReference type="FunFam" id="3.30.70.1430:FF:000001">
    <property type="entry name" value="Efflux pump membrane transporter"/>
    <property type="match status" value="1"/>
</dbReference>
<evidence type="ECO:0000256" key="3">
    <source>
        <dbReference type="ARBA" id="ARBA00022475"/>
    </source>
</evidence>
<dbReference type="Gene3D" id="3.30.2090.10">
    <property type="entry name" value="Multidrug efflux transporter AcrB TolC docking domain, DN and DC subdomains"/>
    <property type="match status" value="2"/>
</dbReference>
<feature type="transmembrane region" description="Helical" evidence="9">
    <location>
        <begin position="431"/>
        <end position="456"/>
    </location>
</feature>
<dbReference type="InterPro" id="IPR001036">
    <property type="entry name" value="Acrflvin-R"/>
</dbReference>
<feature type="transmembrane region" description="Helical" evidence="9">
    <location>
        <begin position="959"/>
        <end position="976"/>
    </location>
</feature>
<feature type="transmembrane region" description="Helical" evidence="9">
    <location>
        <begin position="360"/>
        <end position="384"/>
    </location>
</feature>
<evidence type="ECO:0000313" key="11">
    <source>
        <dbReference type="Proteomes" id="UP000198755"/>
    </source>
</evidence>
<evidence type="ECO:0000256" key="6">
    <source>
        <dbReference type="ARBA" id="ARBA00022989"/>
    </source>
</evidence>
<evidence type="ECO:0000313" key="10">
    <source>
        <dbReference type="EMBL" id="SFK00359.1"/>
    </source>
</evidence>
<dbReference type="Proteomes" id="UP000198755">
    <property type="component" value="Unassembled WGS sequence"/>
</dbReference>
<dbReference type="STRING" id="1612308.SAMN05444581_101214"/>
<dbReference type="PANTHER" id="PTHR32063">
    <property type="match status" value="1"/>
</dbReference>
<evidence type="ECO:0000256" key="7">
    <source>
        <dbReference type="ARBA" id="ARBA00023136"/>
    </source>
</evidence>
<sequence length="1041" mass="110953">MSFSTPFIERPVATTLLMVAVTLLGLVSVPQLPIAPLPQIDFPTLQVTANLPGADPVTVASSVTSPLERQFSQISGLTQLTSTSTLGSSSIVLQFDLDRSFDGAAQDVQAAINAAAGTLPKNLPAPPVYRRSNPADFPILVLSVTSDTLPLEVVDDYADNVIAQQLSRILGVGQVMIQGERKPAVRVQVDPLKLAATGLSLEDVRGSIVNATADAPKGSIETDRRSFAVYANDQLTDAAKWNDVIIAYRNGAPVRIRDIGAAIDSVENVRSMAWANGRQAIVLPIFKLPGANVIDTVARIKAALPLLQASGPPAMKLAVVVDRTITIHAAVADIVKTLFITIALVVLVIFVFLGNIRATLIPSVAVPLSLLGACALMYVCGFSLDNLSLMALTISVGFVVDDAIVMLENIYRHIEAGMSPKQAALKGAAEISFTIISISLSLVAIFIPILMMSGIVGRLLRGFSITVALTIFVSAVVSLTLTPMMCARTLDRKSLKSSGGVLRAFEAAFSALHAGYAKGLDFVLMRQRTALLVFFATVAVTGSLYVVIPKGFLPQQDTGVIYGTIESAEDVSFSEMTKRELAVTDIISNDPDVTGWTSSLGSIGSSSANNGFIRIGLKPHGERRASADEIMARLRQKIAGLQGVALFMQSPQELNVGGRTSRTQYQYTIEHADIDELNHWAPLILGRLKSLPELRDVTSDQQSHGAAIDVVIDRDRASRFGILPQVIDDTLYDAFGQRQVTQFFTQLNNYHVIEEVLPDLQGRLDTFEKIYITSPSTGRQAPLSTFAHVSSDRIGFLSVNHQGQFPAVTISFNLAPGVALGQAVDAINAAEAAIGAPEALIRGFQGSAQAFQKAVASQPYLILAALVAAYIILGVLYESFIHPLTILSTLPSAGAGALIFLMVLGYDMSLIALIGILLLIGIVKKNGIMMVDFAIVAQRDRGLSPQEAIREACLLRFRPIMMTTLAAILGAVPLMFGSGAGSELRQPLGAAMVGGLLISQMLTLFTTPVIYLAFESLRSGRRPAPAKPRAGQAKTQPAAAE</sequence>
<keyword evidence="3" id="KW-1003">Cell membrane</keyword>